<dbReference type="PANTHER" id="PTHR32226:SF2">
    <property type="entry name" value="TELO2-INTERACTING PROTEIN 2"/>
    <property type="match status" value="1"/>
</dbReference>
<gene>
    <name evidence="2" type="ORF">F8M41_001404</name>
</gene>
<dbReference type="AlphaFoldDB" id="A0A8H4A7U9"/>
<dbReference type="SUPFAM" id="SSF48371">
    <property type="entry name" value="ARM repeat"/>
    <property type="match status" value="1"/>
</dbReference>
<dbReference type="GO" id="GO:0110078">
    <property type="term" value="C:TTT Hsp90 cochaperone complex"/>
    <property type="evidence" value="ECO:0007669"/>
    <property type="project" value="InterPro"/>
</dbReference>
<reference evidence="2 3" key="1">
    <citation type="journal article" date="2019" name="Environ. Microbiol.">
        <title>At the nexus of three kingdoms: the genome of the mycorrhizal fungus Gigaspora margarita provides insights into plant, endobacterial and fungal interactions.</title>
        <authorList>
            <person name="Venice F."/>
            <person name="Ghignone S."/>
            <person name="Salvioli di Fossalunga A."/>
            <person name="Amselem J."/>
            <person name="Novero M."/>
            <person name="Xianan X."/>
            <person name="Sedzielewska Toro K."/>
            <person name="Morin E."/>
            <person name="Lipzen A."/>
            <person name="Grigoriev I.V."/>
            <person name="Henrissat B."/>
            <person name="Martin F.M."/>
            <person name="Bonfante P."/>
        </authorList>
    </citation>
    <scope>NUCLEOTIDE SEQUENCE [LARGE SCALE GENOMIC DNA]</scope>
    <source>
        <strain evidence="2 3">BEG34</strain>
    </source>
</reference>
<name>A0A8H4A7U9_GIGMA</name>
<dbReference type="EMBL" id="WTPW01001109">
    <property type="protein sequence ID" value="KAF0455817.1"/>
    <property type="molecule type" value="Genomic_DNA"/>
</dbReference>
<keyword evidence="2" id="KW-0808">Transferase</keyword>
<dbReference type="InterPro" id="IPR018870">
    <property type="entry name" value="Tti2"/>
</dbReference>
<comment type="similarity">
    <text evidence="1">Belongs to the TTI2 family.</text>
</comment>
<dbReference type="GO" id="GO:0005829">
    <property type="term" value="C:cytosol"/>
    <property type="evidence" value="ECO:0007669"/>
    <property type="project" value="TreeGrafter"/>
</dbReference>
<evidence type="ECO:0000313" key="2">
    <source>
        <dbReference type="EMBL" id="KAF0455817.1"/>
    </source>
</evidence>
<accession>A0A8H4A7U9</accession>
<protein>
    <submittedName>
        <fullName evidence="2">ATP tRNA-specific tRNA nucleotidyltransferase</fullName>
    </submittedName>
</protein>
<dbReference type="Gene3D" id="1.25.10.10">
    <property type="entry name" value="Leucine-rich Repeat Variant"/>
    <property type="match status" value="1"/>
</dbReference>
<dbReference type="InterPro" id="IPR016024">
    <property type="entry name" value="ARM-type_fold"/>
</dbReference>
<organism evidence="2 3">
    <name type="scientific">Gigaspora margarita</name>
    <dbReference type="NCBI Taxonomy" id="4874"/>
    <lineage>
        <taxon>Eukaryota</taxon>
        <taxon>Fungi</taxon>
        <taxon>Fungi incertae sedis</taxon>
        <taxon>Mucoromycota</taxon>
        <taxon>Glomeromycotina</taxon>
        <taxon>Glomeromycetes</taxon>
        <taxon>Diversisporales</taxon>
        <taxon>Gigasporaceae</taxon>
        <taxon>Gigaspora</taxon>
    </lineage>
</organism>
<evidence type="ECO:0000256" key="1">
    <source>
        <dbReference type="ARBA" id="ARBA00034736"/>
    </source>
</evidence>
<sequence length="352" mass="40063">MEDQEAQLAKQLLSSGLEVSKILENFVKPVFIKHSKVQNAKLSSGKQIKKRVLDFEDMNDSWRGEVMHATSILQWCISQTKPSEIEPLLGLIIPPILSLIDDYDVKLKIRGVSILEHLLKLVGSKTFQHSGLGEVFYEALSKCLTYLDETSYVTLIRVSFSSIISLVSLIEPLEAESRYIKYEKILSDIVVKGLTFSGDKLAIRRVLLEQIPRICEELGIVTVKYLQDLIQALCATLEILIISNNEETLGLHISAAKGLEMIITKCWPRITQHEGQILKSVANSWYHINQLEQNDIETLNEYFKKDIGLLKTTLQKICYLLKLACKNNIVFEKDIQALRSLDKMFEILLKDL</sequence>
<proteinExistence type="inferred from homology"/>
<dbReference type="GO" id="GO:0016740">
    <property type="term" value="F:transferase activity"/>
    <property type="evidence" value="ECO:0007669"/>
    <property type="project" value="UniProtKB-KW"/>
</dbReference>
<evidence type="ECO:0000313" key="3">
    <source>
        <dbReference type="Proteomes" id="UP000439903"/>
    </source>
</evidence>
<dbReference type="GO" id="GO:0005634">
    <property type="term" value="C:nucleus"/>
    <property type="evidence" value="ECO:0007669"/>
    <property type="project" value="TreeGrafter"/>
</dbReference>
<comment type="caution">
    <text evidence="2">The sequence shown here is derived from an EMBL/GenBank/DDBJ whole genome shotgun (WGS) entry which is preliminary data.</text>
</comment>
<keyword evidence="3" id="KW-1185">Reference proteome</keyword>
<dbReference type="OrthoDB" id="6417021at2759"/>
<dbReference type="Pfam" id="PF10521">
    <property type="entry name" value="Tti2"/>
    <property type="match status" value="1"/>
</dbReference>
<dbReference type="PANTHER" id="PTHR32226">
    <property type="entry name" value="TELO2-INTERACTING PROTEIN 2"/>
    <property type="match status" value="1"/>
</dbReference>
<dbReference type="Proteomes" id="UP000439903">
    <property type="component" value="Unassembled WGS sequence"/>
</dbReference>
<dbReference type="InterPro" id="IPR011989">
    <property type="entry name" value="ARM-like"/>
</dbReference>